<accession>A0ABD2J1R4</accession>
<name>A0ABD2J1R4_9BILA</name>
<feature type="region of interest" description="Disordered" evidence="1">
    <location>
        <begin position="1"/>
        <end position="70"/>
    </location>
</feature>
<dbReference type="EMBL" id="JBICBT010001089">
    <property type="protein sequence ID" value="KAL3083860.1"/>
    <property type="molecule type" value="Genomic_DNA"/>
</dbReference>
<evidence type="ECO:0000313" key="2">
    <source>
        <dbReference type="EMBL" id="KAL3083860.1"/>
    </source>
</evidence>
<sequence length="284" mass="32067">MEEENGEKDINNNAVFGCDLPPDSDTGNGKGDVEQFVTNEKHTKLVDVSDSDEEAKTIETSAQSPASDEHTQLRNDFLLTRKIFFEEKEEYRQKLLLDIGKLAFDTIQHIENAGAKSQIKIDELQARLTPLQDNFGKEKEKLDFYYNLQTPTKHHLKAAAIQSAVVTTARANLLLERKKFDKEITAELQRASCEITRFWALQRAPIQQMCKDFADKWALRGQAELIPLAQKMNKAKYKNQLDTLPTGAIQKRMRLDTDKDLMDAPLPAGASGTDSPQIDKNMVA</sequence>
<dbReference type="AlphaFoldDB" id="A0ABD2J1R4"/>
<gene>
    <name evidence="2" type="ORF">niasHT_036273</name>
</gene>
<dbReference type="Proteomes" id="UP001620626">
    <property type="component" value="Unassembled WGS sequence"/>
</dbReference>
<organism evidence="2 3">
    <name type="scientific">Heterodera trifolii</name>
    <dbReference type="NCBI Taxonomy" id="157864"/>
    <lineage>
        <taxon>Eukaryota</taxon>
        <taxon>Metazoa</taxon>
        <taxon>Ecdysozoa</taxon>
        <taxon>Nematoda</taxon>
        <taxon>Chromadorea</taxon>
        <taxon>Rhabditida</taxon>
        <taxon>Tylenchina</taxon>
        <taxon>Tylenchomorpha</taxon>
        <taxon>Tylenchoidea</taxon>
        <taxon>Heteroderidae</taxon>
        <taxon>Heteroderinae</taxon>
        <taxon>Heterodera</taxon>
    </lineage>
</organism>
<evidence type="ECO:0000313" key="3">
    <source>
        <dbReference type="Proteomes" id="UP001620626"/>
    </source>
</evidence>
<feature type="region of interest" description="Disordered" evidence="1">
    <location>
        <begin position="261"/>
        <end position="284"/>
    </location>
</feature>
<reference evidence="2 3" key="1">
    <citation type="submission" date="2024-10" db="EMBL/GenBank/DDBJ databases">
        <authorList>
            <person name="Kim D."/>
        </authorList>
    </citation>
    <scope>NUCLEOTIDE SEQUENCE [LARGE SCALE GENOMIC DNA]</scope>
    <source>
        <strain evidence="2">BH-2024</strain>
    </source>
</reference>
<protein>
    <submittedName>
        <fullName evidence="2">Uncharacterized protein</fullName>
    </submittedName>
</protein>
<comment type="caution">
    <text evidence="2">The sequence shown here is derived from an EMBL/GenBank/DDBJ whole genome shotgun (WGS) entry which is preliminary data.</text>
</comment>
<evidence type="ECO:0000256" key="1">
    <source>
        <dbReference type="SAM" id="MobiDB-lite"/>
    </source>
</evidence>
<keyword evidence="3" id="KW-1185">Reference proteome</keyword>
<proteinExistence type="predicted"/>